<evidence type="ECO:0000256" key="1">
    <source>
        <dbReference type="SAM" id="Phobius"/>
    </source>
</evidence>
<keyword evidence="1" id="KW-0812">Transmembrane</keyword>
<keyword evidence="1" id="KW-1133">Transmembrane helix</keyword>
<keyword evidence="1" id="KW-0472">Membrane</keyword>
<gene>
    <name evidence="2" type="ORF">COU08_00850</name>
</gene>
<dbReference type="AlphaFoldDB" id="A0A2M6WIU8"/>
<name>A0A2M6WIU8_9BACT</name>
<evidence type="ECO:0000313" key="2">
    <source>
        <dbReference type="EMBL" id="PIT92696.1"/>
    </source>
</evidence>
<feature type="transmembrane region" description="Helical" evidence="1">
    <location>
        <begin position="37"/>
        <end position="56"/>
    </location>
</feature>
<reference evidence="3" key="1">
    <citation type="submission" date="2017-09" db="EMBL/GenBank/DDBJ databases">
        <title>Depth-based differentiation of microbial function through sediment-hosted aquifers and enrichment of novel symbionts in the deep terrestrial subsurface.</title>
        <authorList>
            <person name="Probst A.J."/>
            <person name="Ladd B."/>
            <person name="Jarett J.K."/>
            <person name="Geller-Mcgrath D.E."/>
            <person name="Sieber C.M.K."/>
            <person name="Emerson J.B."/>
            <person name="Anantharaman K."/>
            <person name="Thomas B.C."/>
            <person name="Malmstrom R."/>
            <person name="Stieglmeier M."/>
            <person name="Klingl A."/>
            <person name="Woyke T."/>
            <person name="Ryan C.M."/>
            <person name="Banfield J.F."/>
        </authorList>
    </citation>
    <scope>NUCLEOTIDE SEQUENCE [LARGE SCALE GENOMIC DNA]</scope>
</reference>
<comment type="caution">
    <text evidence="2">The sequence shown here is derived from an EMBL/GenBank/DDBJ whole genome shotgun (WGS) entry which is preliminary data.</text>
</comment>
<organism evidence="2 3">
    <name type="scientific">Candidatus Harrisonbacteria bacterium CG10_big_fil_rev_8_21_14_0_10_42_17</name>
    <dbReference type="NCBI Taxonomy" id="1974584"/>
    <lineage>
        <taxon>Bacteria</taxon>
        <taxon>Candidatus Harrisoniibacteriota</taxon>
    </lineage>
</organism>
<dbReference type="Proteomes" id="UP000228635">
    <property type="component" value="Unassembled WGS sequence"/>
</dbReference>
<accession>A0A2M6WIU8</accession>
<sequence length="155" mass="17359">MKKLVNKIAHRSKHHWKELHGVFGELRESDDHTKRRWLIGLSVASSVLVIMLWIGYIQIIIKPVDPPLTAEQAKLLATAEKIETEEGLGLISALGNGIGVVTKKTASGGNQFLGMIMGLFGKKHAIEIENENAEKEMKKQTEDEVHEGFIIRRIE</sequence>
<dbReference type="EMBL" id="PFBA01000012">
    <property type="protein sequence ID" value="PIT92696.1"/>
    <property type="molecule type" value="Genomic_DNA"/>
</dbReference>
<evidence type="ECO:0000313" key="3">
    <source>
        <dbReference type="Proteomes" id="UP000228635"/>
    </source>
</evidence>
<protein>
    <submittedName>
        <fullName evidence="2">Uncharacterized protein</fullName>
    </submittedName>
</protein>
<proteinExistence type="predicted"/>